<accession>A0A0U3TVJ6</accession>
<keyword evidence="1" id="KW-0614">Plasmid</keyword>
<protein>
    <submittedName>
        <fullName evidence="1">Uncharacterized protein</fullName>
    </submittedName>
</protein>
<geneLocation type="plasmid" evidence="1">
    <name>pOXA181-15-1091</name>
</geneLocation>
<gene>
    <name evidence="1" type="ORF">AOY08_200006</name>
</gene>
<name>A0A0U3TVJ6_PRORE</name>
<evidence type="ECO:0000313" key="1">
    <source>
        <dbReference type="EMBL" id="ALV81862.1"/>
    </source>
</evidence>
<proteinExistence type="predicted"/>
<organism evidence="1">
    <name type="scientific">Providencia rettgeri</name>
    <dbReference type="NCBI Taxonomy" id="587"/>
    <lineage>
        <taxon>Bacteria</taxon>
        <taxon>Pseudomonadati</taxon>
        <taxon>Pseudomonadota</taxon>
        <taxon>Gammaproteobacteria</taxon>
        <taxon>Enterobacterales</taxon>
        <taxon>Morganellaceae</taxon>
        <taxon>Providencia</taxon>
    </lineage>
</organism>
<reference evidence="1" key="1">
    <citation type="submission" date="2015-10" db="EMBL/GenBank/DDBJ databases">
        <title>Colistin resistant Pseudomonas aeruginosa ST 654 with blaNDM-1 arrives in North America.</title>
        <authorList>
            <person name="Mataseje L.F."/>
            <person name="Peirano G."/>
            <person name="Church D.L."/>
            <person name="Conly J."/>
            <person name="Mulvey M.R."/>
            <person name="Pitout J.D."/>
        </authorList>
    </citation>
    <scope>NUCLEOTIDE SEQUENCE</scope>
    <source>
        <strain evidence="1">N15-01091</strain>
        <plasmid evidence="1">pOXA181-15-1091</plasmid>
    </source>
</reference>
<dbReference type="EMBL" id="CP012904">
    <property type="protein sequence ID" value="ALV81862.1"/>
    <property type="molecule type" value="Genomic_DNA"/>
</dbReference>
<sequence>MENSELMKLKSLIGTQLESDLDLDKIERLILNGNAILFVGAGFSLESINVDGYKLPLAKDLAKIISKENSRYFQSIGADENYIKQVENCDDLMISSDIFLKEVPQKNNLLNILKRTFSVKEVTDEQVSICKNSWRKIYTTNYDNAIELASLKSGKTITSLDLTDDTGKYRRHKDICLHINGKIDGANERDLDNKIKLTTSSYLSSDQFLNSPWYSQFKNDIEHCSAIFFVGYSMYDLDVQKILFNNKEIKSKTFFITRENSSKFDNYKLSIFGNILNIGINGFSKILNELSPRFYVSTSKSIIKALINMRSFEIQLSPIG</sequence>
<dbReference type="Pfam" id="PF13289">
    <property type="entry name" value="SIR2_2"/>
    <property type="match status" value="1"/>
</dbReference>
<dbReference type="AlphaFoldDB" id="A0A0U3TVJ6"/>